<organism evidence="2 3">
    <name type="scientific">Mesorhabditis spiculigera</name>
    <dbReference type="NCBI Taxonomy" id="96644"/>
    <lineage>
        <taxon>Eukaryota</taxon>
        <taxon>Metazoa</taxon>
        <taxon>Ecdysozoa</taxon>
        <taxon>Nematoda</taxon>
        <taxon>Chromadorea</taxon>
        <taxon>Rhabditida</taxon>
        <taxon>Rhabditina</taxon>
        <taxon>Rhabditomorpha</taxon>
        <taxon>Rhabditoidea</taxon>
        <taxon>Rhabditidae</taxon>
        <taxon>Mesorhabditinae</taxon>
        <taxon>Mesorhabditis</taxon>
    </lineage>
</organism>
<feature type="transmembrane region" description="Helical" evidence="1">
    <location>
        <begin position="149"/>
        <end position="172"/>
    </location>
</feature>
<feature type="transmembrane region" description="Helical" evidence="1">
    <location>
        <begin position="77"/>
        <end position="103"/>
    </location>
</feature>
<keyword evidence="1" id="KW-0812">Transmembrane</keyword>
<evidence type="ECO:0000313" key="3">
    <source>
        <dbReference type="Proteomes" id="UP001177023"/>
    </source>
</evidence>
<feature type="transmembrane region" description="Helical" evidence="1">
    <location>
        <begin position="123"/>
        <end position="142"/>
    </location>
</feature>
<accession>A0AA36G0I1</accession>
<dbReference type="EMBL" id="CATQJA010002566">
    <property type="protein sequence ID" value="CAJ0571450.1"/>
    <property type="molecule type" value="Genomic_DNA"/>
</dbReference>
<keyword evidence="3" id="KW-1185">Reference proteome</keyword>
<gene>
    <name evidence="2" type="ORF">MSPICULIGERA_LOCUS9855</name>
</gene>
<sequence length="235" mass="25595">MPPNNDIALGLLNGGAMSSTDFLSCDGNFIHLPDDRKFKNEKKKDFTSTKISCLSSQLATDTPPRPPKLREARICCITARTASIIGSCLTMVAILGFCGYLTFRLINDSSKQNPLSTGKLIGVIVPPCLLLFCFACFQWGLFTRKHLALLPFILATLLLLVALIGALIATILTLPSEVNDINQKTSVASVDRSGAKMGEAIAIRASVCVIVAIQVLFLYAYLRAFFFLRAFNQTL</sequence>
<dbReference type="Proteomes" id="UP001177023">
    <property type="component" value="Unassembled WGS sequence"/>
</dbReference>
<name>A0AA36G0I1_9BILA</name>
<protein>
    <submittedName>
        <fullName evidence="2">Uncharacterized protein</fullName>
    </submittedName>
</protein>
<keyword evidence="1" id="KW-0472">Membrane</keyword>
<reference evidence="2" key="1">
    <citation type="submission" date="2023-06" db="EMBL/GenBank/DDBJ databases">
        <authorList>
            <person name="Delattre M."/>
        </authorList>
    </citation>
    <scope>NUCLEOTIDE SEQUENCE</scope>
    <source>
        <strain evidence="2">AF72</strain>
    </source>
</reference>
<evidence type="ECO:0000313" key="2">
    <source>
        <dbReference type="EMBL" id="CAJ0571450.1"/>
    </source>
</evidence>
<proteinExistence type="predicted"/>
<dbReference type="AlphaFoldDB" id="A0AA36G0I1"/>
<feature type="transmembrane region" description="Helical" evidence="1">
    <location>
        <begin position="201"/>
        <end position="222"/>
    </location>
</feature>
<evidence type="ECO:0000256" key="1">
    <source>
        <dbReference type="SAM" id="Phobius"/>
    </source>
</evidence>
<feature type="non-terminal residue" evidence="2">
    <location>
        <position position="235"/>
    </location>
</feature>
<keyword evidence="1" id="KW-1133">Transmembrane helix</keyword>
<comment type="caution">
    <text evidence="2">The sequence shown here is derived from an EMBL/GenBank/DDBJ whole genome shotgun (WGS) entry which is preliminary data.</text>
</comment>